<dbReference type="Proteomes" id="UP000302139">
    <property type="component" value="Unassembled WGS sequence"/>
</dbReference>
<evidence type="ECO:0000313" key="3">
    <source>
        <dbReference type="EMBL" id="GDY79284.1"/>
    </source>
</evidence>
<evidence type="ECO:0000313" key="5">
    <source>
        <dbReference type="Proteomes" id="UP000302139"/>
    </source>
</evidence>
<feature type="region of interest" description="Disordered" evidence="1">
    <location>
        <begin position="1"/>
        <end position="66"/>
    </location>
</feature>
<gene>
    <name evidence="2" type="ORF">SAV14893_000340</name>
    <name evidence="3" type="ORF">SAV31267_087690</name>
</gene>
<protein>
    <submittedName>
        <fullName evidence="3">Uncharacterized protein</fullName>
    </submittedName>
</protein>
<feature type="region of interest" description="Disordered" evidence="1">
    <location>
        <begin position="164"/>
        <end position="194"/>
    </location>
</feature>
<proteinExistence type="predicted"/>
<dbReference type="AlphaFoldDB" id="A0A4D4N5K6"/>
<reference evidence="3 4" key="1">
    <citation type="submission" date="2019-04" db="EMBL/GenBank/DDBJ databases">
        <title>Draft genome sequences of Streptomyces avermitilis ATCC 31267.</title>
        <authorList>
            <person name="Komaki H."/>
            <person name="Tamura T."/>
            <person name="Hosoyama A."/>
        </authorList>
    </citation>
    <scope>NUCLEOTIDE SEQUENCE [LARGE SCALE GENOMIC DNA]</scope>
    <source>
        <strain evidence="3 4">ATCC 31267</strain>
    </source>
</reference>
<accession>A0A4D4N5K6</accession>
<evidence type="ECO:0000313" key="4">
    <source>
        <dbReference type="Proteomes" id="UP000299211"/>
    </source>
</evidence>
<evidence type="ECO:0000313" key="2">
    <source>
        <dbReference type="EMBL" id="GDY60641.1"/>
    </source>
</evidence>
<name>A0A4D4N5K6_STRAX</name>
<reference evidence="2 5" key="2">
    <citation type="submission" date="2019-04" db="EMBL/GenBank/DDBJ databases">
        <title>Draft genome sequences of Streptomyces avermitilis NBRC 14893.</title>
        <authorList>
            <person name="Komaki H."/>
            <person name="Tamura T."/>
            <person name="Hosoyama A."/>
        </authorList>
    </citation>
    <scope>NUCLEOTIDE SEQUENCE [LARGE SCALE GENOMIC DNA]</scope>
    <source>
        <strain evidence="2 5">NBRC 14893</strain>
    </source>
</reference>
<dbReference type="EMBL" id="BJHY01000001">
    <property type="protein sequence ID" value="GDY79284.1"/>
    <property type="molecule type" value="Genomic_DNA"/>
</dbReference>
<dbReference type="EMBL" id="BJHX01000001">
    <property type="protein sequence ID" value="GDY60641.1"/>
    <property type="molecule type" value="Genomic_DNA"/>
</dbReference>
<comment type="caution">
    <text evidence="3">The sequence shown here is derived from an EMBL/GenBank/DDBJ whole genome shotgun (WGS) entry which is preliminary data.</text>
</comment>
<organism evidence="3 4">
    <name type="scientific">Streptomyces avermitilis</name>
    <dbReference type="NCBI Taxonomy" id="33903"/>
    <lineage>
        <taxon>Bacteria</taxon>
        <taxon>Bacillati</taxon>
        <taxon>Actinomycetota</taxon>
        <taxon>Actinomycetes</taxon>
        <taxon>Kitasatosporales</taxon>
        <taxon>Streptomycetaceae</taxon>
        <taxon>Streptomyces</taxon>
    </lineage>
</organism>
<dbReference type="Proteomes" id="UP000299211">
    <property type="component" value="Unassembled WGS sequence"/>
</dbReference>
<evidence type="ECO:0000256" key="1">
    <source>
        <dbReference type="SAM" id="MobiDB-lite"/>
    </source>
</evidence>
<feature type="region of interest" description="Disordered" evidence="1">
    <location>
        <begin position="115"/>
        <end position="139"/>
    </location>
</feature>
<sequence length="203" mass="21976">MNRYQRQEAAYEGPHAQCDKHSADPDGSTQKPADAGNSDFDAGAHKGDGQVGEPNESGHDAVAWSRPKLRAEVERVKECQSDKAEGEISDLGEWPLWVGEHSRGGICGEADDRDVEERAKPGQFSQGDPCNKHKQRDQVCRPTERDIEGFGGAFCEHVPAGCAKPGLDEQHDGGPVSHQAEQELGDPTCLSGRPDLGECVHVR</sequence>